<dbReference type="InterPro" id="IPR001087">
    <property type="entry name" value="GDSL"/>
</dbReference>
<protein>
    <recommendedName>
        <fullName evidence="5">SGNH hydrolase-type esterase domain-containing protein</fullName>
    </recommendedName>
</protein>
<accession>D8SCK3</accession>
<dbReference type="SUPFAM" id="SSF52266">
    <property type="entry name" value="SGNH hydrolase"/>
    <property type="match status" value="1"/>
</dbReference>
<sequence length="314" mass="33777">MNSSVPALFAFGDSLVDAGDNAHVGYPYGIDFPGGQASRFCNGRLLVEYIALHLGLPLPPAYFQAGNNILQGANFGSAGSGILSQTHTGGGQALASQIDEFRSLKQKMVQMIGSSNASTLVAKSIFYICSGNNDINNMYQRTRRISQSDEQTIINTFVNELQTLYNLGARKFVIVGLSAVGCIPLNVVGGQCASIAQQGAQIYNNMLQSALENLRNSHKDAQFVMTNFYGLMVDVHNNPQSYGFIDSTSACCPQGSHTLNCNSGARLCQDRTKYAFWDGIHQTDAFNSMAAHRWWTGATSGDVSPISISELASS</sequence>
<dbReference type="eggNOG" id="ENOG502QW3W">
    <property type="taxonomic scope" value="Eukaryota"/>
</dbReference>
<evidence type="ECO:0000256" key="2">
    <source>
        <dbReference type="ARBA" id="ARBA00022801"/>
    </source>
</evidence>
<dbReference type="PROSITE" id="PS01098">
    <property type="entry name" value="LIPASE_GDSL_SER"/>
    <property type="match status" value="1"/>
</dbReference>
<dbReference type="AlphaFoldDB" id="D8SCK3"/>
<evidence type="ECO:0000313" key="3">
    <source>
        <dbReference type="EMBL" id="EFJ17868.1"/>
    </source>
</evidence>
<dbReference type="HOGENOM" id="CLU_015101_0_0_1"/>
<dbReference type="KEGG" id="smo:SELMODRAFT_113909"/>
<reference evidence="3 4" key="1">
    <citation type="journal article" date="2011" name="Science">
        <title>The Selaginella genome identifies genetic changes associated with the evolution of vascular plants.</title>
        <authorList>
            <person name="Banks J.A."/>
            <person name="Nishiyama T."/>
            <person name="Hasebe M."/>
            <person name="Bowman J.L."/>
            <person name="Gribskov M."/>
            <person name="dePamphilis C."/>
            <person name="Albert V.A."/>
            <person name="Aono N."/>
            <person name="Aoyama T."/>
            <person name="Ambrose B.A."/>
            <person name="Ashton N.W."/>
            <person name="Axtell M.J."/>
            <person name="Barker E."/>
            <person name="Barker M.S."/>
            <person name="Bennetzen J.L."/>
            <person name="Bonawitz N.D."/>
            <person name="Chapple C."/>
            <person name="Cheng C."/>
            <person name="Correa L.G."/>
            <person name="Dacre M."/>
            <person name="DeBarry J."/>
            <person name="Dreyer I."/>
            <person name="Elias M."/>
            <person name="Engstrom E.M."/>
            <person name="Estelle M."/>
            <person name="Feng L."/>
            <person name="Finet C."/>
            <person name="Floyd S.K."/>
            <person name="Frommer W.B."/>
            <person name="Fujita T."/>
            <person name="Gramzow L."/>
            <person name="Gutensohn M."/>
            <person name="Harholt J."/>
            <person name="Hattori M."/>
            <person name="Heyl A."/>
            <person name="Hirai T."/>
            <person name="Hiwatashi Y."/>
            <person name="Ishikawa M."/>
            <person name="Iwata M."/>
            <person name="Karol K.G."/>
            <person name="Koehler B."/>
            <person name="Kolukisaoglu U."/>
            <person name="Kubo M."/>
            <person name="Kurata T."/>
            <person name="Lalonde S."/>
            <person name="Li K."/>
            <person name="Li Y."/>
            <person name="Litt A."/>
            <person name="Lyons E."/>
            <person name="Manning G."/>
            <person name="Maruyama T."/>
            <person name="Michael T.P."/>
            <person name="Mikami K."/>
            <person name="Miyazaki S."/>
            <person name="Morinaga S."/>
            <person name="Murata T."/>
            <person name="Mueller-Roeber B."/>
            <person name="Nelson D.R."/>
            <person name="Obara M."/>
            <person name="Oguri Y."/>
            <person name="Olmstead R.G."/>
            <person name="Onodera N."/>
            <person name="Petersen B.L."/>
            <person name="Pils B."/>
            <person name="Prigge M."/>
            <person name="Rensing S.A."/>
            <person name="Riano-Pachon D.M."/>
            <person name="Roberts A.W."/>
            <person name="Sato Y."/>
            <person name="Scheller H.V."/>
            <person name="Schulz B."/>
            <person name="Schulz C."/>
            <person name="Shakirov E.V."/>
            <person name="Shibagaki N."/>
            <person name="Shinohara N."/>
            <person name="Shippen D.E."/>
            <person name="Soerensen I."/>
            <person name="Sotooka R."/>
            <person name="Sugimoto N."/>
            <person name="Sugita M."/>
            <person name="Sumikawa N."/>
            <person name="Tanurdzic M."/>
            <person name="Theissen G."/>
            <person name="Ulvskov P."/>
            <person name="Wakazuki S."/>
            <person name="Weng J.K."/>
            <person name="Willats W.W."/>
            <person name="Wipf D."/>
            <person name="Wolf P.G."/>
            <person name="Yang L."/>
            <person name="Zimmer A.D."/>
            <person name="Zhu Q."/>
            <person name="Mitros T."/>
            <person name="Hellsten U."/>
            <person name="Loque D."/>
            <person name="Otillar R."/>
            <person name="Salamov A."/>
            <person name="Schmutz J."/>
            <person name="Shapiro H."/>
            <person name="Lindquist E."/>
            <person name="Lucas S."/>
            <person name="Rokhsar D."/>
            <person name="Grigoriev I.V."/>
        </authorList>
    </citation>
    <scope>NUCLEOTIDE SEQUENCE [LARGE SCALE GENOMIC DNA]</scope>
</reference>
<keyword evidence="2" id="KW-0378">Hydrolase</keyword>
<dbReference type="CDD" id="cd01837">
    <property type="entry name" value="SGNH_plant_lipase_like"/>
    <property type="match status" value="1"/>
</dbReference>
<dbReference type="Pfam" id="PF00657">
    <property type="entry name" value="Lipase_GDSL"/>
    <property type="match status" value="1"/>
</dbReference>
<dbReference type="GO" id="GO:0016298">
    <property type="term" value="F:lipase activity"/>
    <property type="evidence" value="ECO:0007669"/>
    <property type="project" value="InterPro"/>
</dbReference>
<gene>
    <name evidence="3" type="ORF">SELMODRAFT_113909</name>
</gene>
<dbReference type="Proteomes" id="UP000001514">
    <property type="component" value="Unassembled WGS sequence"/>
</dbReference>
<dbReference type="Gramene" id="EFJ17868">
    <property type="protein sequence ID" value="EFJ17868"/>
    <property type="gene ID" value="SELMODRAFT_113909"/>
</dbReference>
<dbReference type="InterPro" id="IPR035669">
    <property type="entry name" value="SGNH_plant_lipase-like"/>
</dbReference>
<dbReference type="EMBL" id="GL377612">
    <property type="protein sequence ID" value="EFJ17868.1"/>
    <property type="molecule type" value="Genomic_DNA"/>
</dbReference>
<dbReference type="PANTHER" id="PTHR45648:SF139">
    <property type="entry name" value="GDSL ESTERASE_LIPASE"/>
    <property type="match status" value="1"/>
</dbReference>
<comment type="similarity">
    <text evidence="1">Belongs to the 'GDSL' lipolytic enzyme family.</text>
</comment>
<keyword evidence="4" id="KW-1185">Reference proteome</keyword>
<dbReference type="InParanoid" id="D8SCK3"/>
<dbReference type="GO" id="GO:0006629">
    <property type="term" value="P:lipid metabolic process"/>
    <property type="evidence" value="ECO:0007669"/>
    <property type="project" value="InterPro"/>
</dbReference>
<dbReference type="PANTHER" id="PTHR45648">
    <property type="entry name" value="GDSL LIPASE/ACYLHYDROLASE FAMILY PROTEIN (AFU_ORTHOLOGUE AFUA_4G14700)"/>
    <property type="match status" value="1"/>
</dbReference>
<dbReference type="InterPro" id="IPR008265">
    <property type="entry name" value="Lipase_GDSL_AS"/>
</dbReference>
<dbReference type="InterPro" id="IPR036514">
    <property type="entry name" value="SGNH_hydro_sf"/>
</dbReference>
<organism evidence="4">
    <name type="scientific">Selaginella moellendorffii</name>
    <name type="common">Spikemoss</name>
    <dbReference type="NCBI Taxonomy" id="88036"/>
    <lineage>
        <taxon>Eukaryota</taxon>
        <taxon>Viridiplantae</taxon>
        <taxon>Streptophyta</taxon>
        <taxon>Embryophyta</taxon>
        <taxon>Tracheophyta</taxon>
        <taxon>Lycopodiopsida</taxon>
        <taxon>Selaginellales</taxon>
        <taxon>Selaginellaceae</taxon>
        <taxon>Selaginella</taxon>
    </lineage>
</organism>
<proteinExistence type="inferred from homology"/>
<dbReference type="Gene3D" id="3.40.50.1110">
    <property type="entry name" value="SGNH hydrolase"/>
    <property type="match status" value="1"/>
</dbReference>
<evidence type="ECO:0000313" key="4">
    <source>
        <dbReference type="Proteomes" id="UP000001514"/>
    </source>
</evidence>
<evidence type="ECO:0008006" key="5">
    <source>
        <dbReference type="Google" id="ProtNLM"/>
    </source>
</evidence>
<dbReference type="InterPro" id="IPR051058">
    <property type="entry name" value="GDSL_Est/Lipase"/>
</dbReference>
<name>D8SCK3_SELML</name>
<evidence type="ECO:0000256" key="1">
    <source>
        <dbReference type="ARBA" id="ARBA00008668"/>
    </source>
</evidence>